<dbReference type="HOGENOM" id="CLU_471486_0_0_7"/>
<evidence type="ECO:0000256" key="1">
    <source>
        <dbReference type="SAM" id="Coils"/>
    </source>
</evidence>
<dbReference type="EMBL" id="CP001999">
    <property type="protein sequence ID" value="ADG94440.1"/>
    <property type="molecule type" value="Genomic_DNA"/>
</dbReference>
<reference evidence="2 3" key="1">
    <citation type="journal article" date="2010" name="Stand. Genomic Sci.">
        <title>Complete genome sequence of Arcobacter nitrofigilis type strain (CI).</title>
        <authorList>
            <person name="Pati A."/>
            <person name="Gronow S."/>
            <person name="Lapidus A."/>
            <person name="Copeland A."/>
            <person name="Glavina Del Rio T."/>
            <person name="Nolan M."/>
            <person name="Lucas S."/>
            <person name="Tice H."/>
            <person name="Cheng J.F."/>
            <person name="Han C."/>
            <person name="Chertkov O."/>
            <person name="Bruce D."/>
            <person name="Tapia R."/>
            <person name="Goodwin L."/>
            <person name="Pitluck S."/>
            <person name="Liolios K."/>
            <person name="Ivanova N."/>
            <person name="Mavromatis K."/>
            <person name="Chen A."/>
            <person name="Palaniappan K."/>
            <person name="Land M."/>
            <person name="Hauser L."/>
            <person name="Chang Y.J."/>
            <person name="Jeffries C.D."/>
            <person name="Detter J.C."/>
            <person name="Rohde M."/>
            <person name="Goker M."/>
            <person name="Bristow J."/>
            <person name="Eisen J.A."/>
            <person name="Markowitz V."/>
            <person name="Hugenholtz P."/>
            <person name="Klenk H.P."/>
            <person name="Kyrpides N.C."/>
        </authorList>
    </citation>
    <scope>NUCLEOTIDE SEQUENCE [LARGE SCALE GENOMIC DNA]</scope>
    <source>
        <strain evidence="3">ATCC 33309 / DSM 7299 / CCUG 15893 / LMG 7604 / NCTC 12251 / CI</strain>
    </source>
</reference>
<gene>
    <name evidence="2" type="ordered locus">Arnit_2792</name>
</gene>
<feature type="coiled-coil region" evidence="1">
    <location>
        <begin position="123"/>
        <end position="150"/>
    </location>
</feature>
<dbReference type="OrthoDB" id="1880051at2"/>
<sequence length="578" mass="69317">MEVVQENLFNVTQKDKIVSKKFTVKDVFFNNGLVNLYQFLQEYNFDINIKLEKSFLELKYQDEEIFFKILNKFLEEKEIVTFNKKNTRIFFDTNTNEFTQAAKVNIKNGGSNDSKNALIRVHIDDLSISKEELLKKEEKYIQENENHTKDEYKIEKCYYDKSKQEIYVLSSLQEHIEKFSSYLVKDDFLALNSSIHNFEDGQKSFHDMIKISKNYNIDKWEALIYWFGTKIQHYFNFAFFIYPNSSNIEALNIFKRDLKIKDEKNSFRDENDTLITTNTNVNFYDQLRKDKIFGKKFKNFYISKSDVEFELKFFMYLFSKISHIESSYEKALDKDKMTKRKEKIFNALQEISFVIYVEDGTFKKSLNEYTKAYQFIQFLEELKKTKINVQKEYESNLFIYLADMIVTFGLSQNPKEININFQKWCKAFLEFKSLRKYYYTTSFNILKNESKSFGRGLYEFEKIYLKNIMKGKNMSTHEKSKVLGESIGYFCAELGDKDLLFKLRNVKNYKQLLSYFKDLKFASLKNEDKARFSKEFNESLEEIIEILESDWEIIRDYISIYAIDKFKVTNYAKLQQNK</sequence>
<dbReference type="Proteomes" id="UP000000939">
    <property type="component" value="Chromosome"/>
</dbReference>
<proteinExistence type="predicted"/>
<dbReference type="RefSeq" id="WP_013136585.1">
    <property type="nucleotide sequence ID" value="NC_014166.1"/>
</dbReference>
<keyword evidence="3" id="KW-1185">Reference proteome</keyword>
<evidence type="ECO:0000313" key="3">
    <source>
        <dbReference type="Proteomes" id="UP000000939"/>
    </source>
</evidence>
<dbReference type="STRING" id="572480.Arnit_2792"/>
<name>D5V720_ARCNC</name>
<organism evidence="2 3">
    <name type="scientific">Arcobacter nitrofigilis (strain ATCC 33309 / DSM 7299 / CCUG 15893 / LMG 7604 / NCTC 12251 / CI)</name>
    <name type="common">Campylobacter nitrofigilis</name>
    <dbReference type="NCBI Taxonomy" id="572480"/>
    <lineage>
        <taxon>Bacteria</taxon>
        <taxon>Pseudomonadati</taxon>
        <taxon>Campylobacterota</taxon>
        <taxon>Epsilonproteobacteria</taxon>
        <taxon>Campylobacterales</taxon>
        <taxon>Arcobacteraceae</taxon>
        <taxon>Arcobacter</taxon>
    </lineage>
</organism>
<accession>D5V720</accession>
<evidence type="ECO:0000313" key="2">
    <source>
        <dbReference type="EMBL" id="ADG94440.1"/>
    </source>
</evidence>
<protein>
    <submittedName>
        <fullName evidence="2">Uncharacterized protein</fullName>
    </submittedName>
</protein>
<dbReference type="AlphaFoldDB" id="D5V720"/>
<keyword evidence="1" id="KW-0175">Coiled coil</keyword>
<dbReference type="KEGG" id="ant:Arnit_2792"/>